<keyword evidence="2" id="KW-1185">Reference proteome</keyword>
<proteinExistence type="predicted"/>
<protein>
    <submittedName>
        <fullName evidence="1">Uncharacterized protein</fullName>
    </submittedName>
</protein>
<sequence length="113" mass="12270">MVTDLMMEERTFLITANSNVVPNGLSGTGTQIVLALVKHPICMLIFGTGNEQTELYSPNIPEECKVFLARSCGVAVLCQIPVQSGLKASLISLNMLLSGQEVVFPWYKDNPLA</sequence>
<dbReference type="AlphaFoldDB" id="R0LW72"/>
<dbReference type="Proteomes" id="UP000296049">
    <property type="component" value="Unassembled WGS sequence"/>
</dbReference>
<gene>
    <name evidence="1" type="ORF">Anapl_16361</name>
</gene>
<evidence type="ECO:0000313" key="2">
    <source>
        <dbReference type="Proteomes" id="UP000296049"/>
    </source>
</evidence>
<organism evidence="1 2">
    <name type="scientific">Anas platyrhynchos</name>
    <name type="common">Mallard</name>
    <name type="synonym">Anas boschas</name>
    <dbReference type="NCBI Taxonomy" id="8839"/>
    <lineage>
        <taxon>Eukaryota</taxon>
        <taxon>Metazoa</taxon>
        <taxon>Chordata</taxon>
        <taxon>Craniata</taxon>
        <taxon>Vertebrata</taxon>
        <taxon>Euteleostomi</taxon>
        <taxon>Archelosauria</taxon>
        <taxon>Archosauria</taxon>
        <taxon>Dinosauria</taxon>
        <taxon>Saurischia</taxon>
        <taxon>Theropoda</taxon>
        <taxon>Coelurosauria</taxon>
        <taxon>Aves</taxon>
        <taxon>Neognathae</taxon>
        <taxon>Galloanserae</taxon>
        <taxon>Anseriformes</taxon>
        <taxon>Anatidae</taxon>
        <taxon>Anatinae</taxon>
        <taxon>Anas</taxon>
    </lineage>
</organism>
<dbReference type="EMBL" id="KB742647">
    <property type="protein sequence ID" value="EOB06030.1"/>
    <property type="molecule type" value="Genomic_DNA"/>
</dbReference>
<accession>R0LW72</accession>
<name>R0LW72_ANAPL</name>
<reference evidence="2" key="1">
    <citation type="journal article" date="2013" name="Nat. Genet.">
        <title>The duck genome and transcriptome provide insight into an avian influenza virus reservoir species.</title>
        <authorList>
            <person name="Huang Y."/>
            <person name="Li Y."/>
            <person name="Burt D.W."/>
            <person name="Chen H."/>
            <person name="Zhang Y."/>
            <person name="Qian W."/>
            <person name="Kim H."/>
            <person name="Gan S."/>
            <person name="Zhao Y."/>
            <person name="Li J."/>
            <person name="Yi K."/>
            <person name="Feng H."/>
            <person name="Zhu P."/>
            <person name="Li B."/>
            <person name="Liu Q."/>
            <person name="Fairley S."/>
            <person name="Magor K.E."/>
            <person name="Du Z."/>
            <person name="Hu X."/>
            <person name="Goodman L."/>
            <person name="Tafer H."/>
            <person name="Vignal A."/>
            <person name="Lee T."/>
            <person name="Kim K.W."/>
            <person name="Sheng Z."/>
            <person name="An Y."/>
            <person name="Searle S."/>
            <person name="Herrero J."/>
            <person name="Groenen M.A."/>
            <person name="Crooijmans R.P."/>
            <person name="Faraut T."/>
            <person name="Cai Q."/>
            <person name="Webster R.G."/>
            <person name="Aldridge J.R."/>
            <person name="Warren W.C."/>
            <person name="Bartschat S."/>
            <person name="Kehr S."/>
            <person name="Marz M."/>
            <person name="Stadler P.F."/>
            <person name="Smith J."/>
            <person name="Kraus R.H."/>
            <person name="Zhao Y."/>
            <person name="Ren L."/>
            <person name="Fei J."/>
            <person name="Morisson M."/>
            <person name="Kaiser P."/>
            <person name="Griffin D.K."/>
            <person name="Rao M."/>
            <person name="Pitel F."/>
            <person name="Wang J."/>
            <person name="Li N."/>
        </authorList>
    </citation>
    <scope>NUCLEOTIDE SEQUENCE [LARGE SCALE GENOMIC DNA]</scope>
</reference>
<evidence type="ECO:0000313" key="1">
    <source>
        <dbReference type="EMBL" id="EOB06030.1"/>
    </source>
</evidence>